<dbReference type="Pfam" id="PF09339">
    <property type="entry name" value="HTH_IclR"/>
    <property type="match status" value="1"/>
</dbReference>
<organism evidence="6 7">
    <name type="scientific">Pseudomonas yamanorum</name>
    <dbReference type="NCBI Taxonomy" id="515393"/>
    <lineage>
        <taxon>Bacteria</taxon>
        <taxon>Pseudomonadati</taxon>
        <taxon>Pseudomonadota</taxon>
        <taxon>Gammaproteobacteria</taxon>
        <taxon>Pseudomonadales</taxon>
        <taxon>Pseudomonadaceae</taxon>
        <taxon>Pseudomonas</taxon>
    </lineage>
</organism>
<feature type="domain" description="HTH iclR-type" evidence="4">
    <location>
        <begin position="10"/>
        <end position="71"/>
    </location>
</feature>
<dbReference type="Gene3D" id="3.30.450.40">
    <property type="match status" value="1"/>
</dbReference>
<dbReference type="SMART" id="SM00346">
    <property type="entry name" value="HTH_ICLR"/>
    <property type="match status" value="1"/>
</dbReference>
<dbReference type="GO" id="GO:0045892">
    <property type="term" value="P:negative regulation of DNA-templated transcription"/>
    <property type="evidence" value="ECO:0007669"/>
    <property type="project" value="TreeGrafter"/>
</dbReference>
<dbReference type="GO" id="GO:0003700">
    <property type="term" value="F:DNA-binding transcription factor activity"/>
    <property type="evidence" value="ECO:0007669"/>
    <property type="project" value="TreeGrafter"/>
</dbReference>
<feature type="domain" description="IclR-ED" evidence="5">
    <location>
        <begin position="70"/>
        <end position="257"/>
    </location>
</feature>
<evidence type="ECO:0000256" key="3">
    <source>
        <dbReference type="ARBA" id="ARBA00023163"/>
    </source>
</evidence>
<dbReference type="RefSeq" id="WP_177115880.1">
    <property type="nucleotide sequence ID" value="NZ_JACARF010000052.1"/>
</dbReference>
<dbReference type="PROSITE" id="PS51078">
    <property type="entry name" value="ICLR_ED"/>
    <property type="match status" value="1"/>
</dbReference>
<evidence type="ECO:0000259" key="4">
    <source>
        <dbReference type="PROSITE" id="PS51077"/>
    </source>
</evidence>
<dbReference type="PANTHER" id="PTHR30136">
    <property type="entry name" value="HELIX-TURN-HELIX TRANSCRIPTIONAL REGULATOR, ICLR FAMILY"/>
    <property type="match status" value="1"/>
</dbReference>
<dbReference type="Proteomes" id="UP000537188">
    <property type="component" value="Unassembled WGS sequence"/>
</dbReference>
<proteinExistence type="predicted"/>
<dbReference type="AlphaFoldDB" id="A0A7Y8FH58"/>
<reference evidence="6 7" key="1">
    <citation type="submission" date="2020-04" db="EMBL/GenBank/DDBJ databases">
        <title>Molecular characterization of pseudomonads from Agaricus bisporus reveal novel blotch 2 pathogens in Western Europe.</title>
        <authorList>
            <person name="Taparia T."/>
            <person name="Krijger M."/>
            <person name="Haynes E."/>
            <person name="Elpinstone J.G."/>
            <person name="Noble R."/>
            <person name="Van Der Wolf J."/>
        </authorList>
    </citation>
    <scope>NUCLEOTIDE SEQUENCE [LARGE SCALE GENOMIC DNA]</scope>
    <source>
        <strain evidence="6 7">IPO3781</strain>
    </source>
</reference>
<keyword evidence="1" id="KW-0805">Transcription regulation</keyword>
<dbReference type="Pfam" id="PF01614">
    <property type="entry name" value="IclR_C"/>
    <property type="match status" value="1"/>
</dbReference>
<dbReference type="InterPro" id="IPR005471">
    <property type="entry name" value="Tscrpt_reg_IclR_N"/>
</dbReference>
<keyword evidence="3" id="KW-0804">Transcription</keyword>
<dbReference type="InterPro" id="IPR014757">
    <property type="entry name" value="Tscrpt_reg_IclR_C"/>
</dbReference>
<evidence type="ECO:0000313" key="7">
    <source>
        <dbReference type="Proteomes" id="UP000537188"/>
    </source>
</evidence>
<gene>
    <name evidence="6" type="ORF">HX828_27630</name>
</gene>
<dbReference type="InterPro" id="IPR029016">
    <property type="entry name" value="GAF-like_dom_sf"/>
</dbReference>
<protein>
    <submittedName>
        <fullName evidence="6">Helix-turn-helix domain-containing protein</fullName>
    </submittedName>
</protein>
<dbReference type="GO" id="GO:0003677">
    <property type="term" value="F:DNA binding"/>
    <property type="evidence" value="ECO:0007669"/>
    <property type="project" value="UniProtKB-KW"/>
</dbReference>
<evidence type="ECO:0000259" key="5">
    <source>
        <dbReference type="PROSITE" id="PS51078"/>
    </source>
</evidence>
<dbReference type="InterPro" id="IPR050707">
    <property type="entry name" value="HTH_MetabolicPath_Reg"/>
</dbReference>
<dbReference type="SUPFAM" id="SSF55781">
    <property type="entry name" value="GAF domain-like"/>
    <property type="match status" value="1"/>
</dbReference>
<dbReference type="Gene3D" id="1.10.10.10">
    <property type="entry name" value="Winged helix-like DNA-binding domain superfamily/Winged helix DNA-binding domain"/>
    <property type="match status" value="1"/>
</dbReference>
<evidence type="ECO:0000256" key="2">
    <source>
        <dbReference type="ARBA" id="ARBA00023125"/>
    </source>
</evidence>
<dbReference type="InterPro" id="IPR036388">
    <property type="entry name" value="WH-like_DNA-bd_sf"/>
</dbReference>
<keyword evidence="2" id="KW-0238">DNA-binding</keyword>
<dbReference type="SUPFAM" id="SSF46785">
    <property type="entry name" value="Winged helix' DNA-binding domain"/>
    <property type="match status" value="1"/>
</dbReference>
<evidence type="ECO:0000313" key="6">
    <source>
        <dbReference type="EMBL" id="NWE79337.1"/>
    </source>
</evidence>
<name>A0A7Y8FH58_9PSED</name>
<accession>A0A7Y8FH58</accession>
<dbReference type="InterPro" id="IPR036390">
    <property type="entry name" value="WH_DNA-bd_sf"/>
</dbReference>
<dbReference type="PROSITE" id="PS51077">
    <property type="entry name" value="HTH_ICLR"/>
    <property type="match status" value="1"/>
</dbReference>
<dbReference type="EMBL" id="JACARF010000052">
    <property type="protein sequence ID" value="NWE79337.1"/>
    <property type="molecule type" value="Genomic_DNA"/>
</dbReference>
<dbReference type="PANTHER" id="PTHR30136:SF35">
    <property type="entry name" value="HTH-TYPE TRANSCRIPTIONAL REGULATOR RV1719"/>
    <property type="match status" value="1"/>
</dbReference>
<comment type="caution">
    <text evidence="6">The sequence shown here is derived from an EMBL/GenBank/DDBJ whole genome shotgun (WGS) entry which is preliminary data.</text>
</comment>
<evidence type="ECO:0000256" key="1">
    <source>
        <dbReference type="ARBA" id="ARBA00023015"/>
    </source>
</evidence>
<sequence>MGSDAETGTVRSVGRALAIIELLGEHQALGLEELHYLTHLPKATVSRMLLTLQEQGWIYRGLSDRRYRLRARRLFGDTQQRFKRQLVESAAPWLLDLSERTGLVVDLSSFDGERLEVMESAIPTVLRKLYPNNCQIVGQHASLFHSAMGKACLSQLSVDEVQRLAGRERVAEDEQYRACEQSQHQGFGQRTEGYWEYPVRLPFLIRAVALPVRANGRLVGSMALHWPMDQAPVERVLSLHLASLESTIRDVQQAVGAGLPAIASPRNN</sequence>